<evidence type="ECO:0000256" key="5">
    <source>
        <dbReference type="ARBA" id="ARBA00013882"/>
    </source>
</evidence>
<dbReference type="STRING" id="1682113.A7U43_04400"/>
<evidence type="ECO:0000256" key="11">
    <source>
        <dbReference type="ARBA" id="ARBA00023056"/>
    </source>
</evidence>
<evidence type="ECO:0000256" key="13">
    <source>
        <dbReference type="ARBA" id="ARBA00031251"/>
    </source>
</evidence>
<dbReference type="GO" id="GO:0005524">
    <property type="term" value="F:ATP binding"/>
    <property type="evidence" value="ECO:0007669"/>
    <property type="project" value="UniProtKB-KW"/>
</dbReference>
<dbReference type="RefSeq" id="WP_068001883.1">
    <property type="nucleotide sequence ID" value="NZ_CP015596.1"/>
</dbReference>
<keyword evidence="9 16" id="KW-0418">Kinase</keyword>
<evidence type="ECO:0000256" key="9">
    <source>
        <dbReference type="ARBA" id="ARBA00022777"/>
    </source>
</evidence>
<evidence type="ECO:0000256" key="10">
    <source>
        <dbReference type="ARBA" id="ARBA00022840"/>
    </source>
</evidence>
<evidence type="ECO:0000313" key="17">
    <source>
        <dbReference type="Proteomes" id="UP000077143"/>
    </source>
</evidence>
<comment type="similarity">
    <text evidence="2">Belongs to the aminoglycoside phosphotransferase family.</text>
</comment>
<keyword evidence="11" id="KW-0320">Glycogen biosynthesis</keyword>
<evidence type="ECO:0000256" key="6">
    <source>
        <dbReference type="ARBA" id="ARBA00022600"/>
    </source>
</evidence>
<keyword evidence="6" id="KW-0321">Glycogen metabolism</keyword>
<organism evidence="16 17">
    <name type="scientific">Mycobacterium adipatum</name>
    <dbReference type="NCBI Taxonomy" id="1682113"/>
    <lineage>
        <taxon>Bacteria</taxon>
        <taxon>Bacillati</taxon>
        <taxon>Actinomycetota</taxon>
        <taxon>Actinomycetes</taxon>
        <taxon>Mycobacteriales</taxon>
        <taxon>Mycobacteriaceae</taxon>
        <taxon>Mycobacterium</taxon>
    </lineage>
</organism>
<dbReference type="GO" id="GO:0005978">
    <property type="term" value="P:glycogen biosynthetic process"/>
    <property type="evidence" value="ECO:0007669"/>
    <property type="project" value="UniProtKB-UniPathway"/>
</dbReference>
<dbReference type="Gene3D" id="3.90.1200.10">
    <property type="match status" value="1"/>
</dbReference>
<keyword evidence="10" id="KW-0067">ATP-binding</keyword>
<reference evidence="16 17" key="1">
    <citation type="submission" date="2016-05" db="EMBL/GenBank/DDBJ databases">
        <title>Complete genome sequence of a phthalic acid esters degrading Mycobacterium sp. YC-RL4.</title>
        <authorList>
            <person name="Ren L."/>
            <person name="Fan S."/>
            <person name="Ruth N."/>
            <person name="Jia Y."/>
            <person name="Wang J."/>
            <person name="Qiao C."/>
        </authorList>
    </citation>
    <scope>NUCLEOTIDE SEQUENCE [LARGE SCALE GENOMIC DNA]</scope>
    <source>
        <strain evidence="16 17">YC-RL4</strain>
    </source>
</reference>
<evidence type="ECO:0000256" key="7">
    <source>
        <dbReference type="ARBA" id="ARBA00022679"/>
    </source>
</evidence>
<evidence type="ECO:0000256" key="4">
    <source>
        <dbReference type="ARBA" id="ARBA00011962"/>
    </source>
</evidence>
<dbReference type="OrthoDB" id="3787729at2"/>
<dbReference type="SUPFAM" id="SSF56112">
    <property type="entry name" value="Protein kinase-like (PK-like)"/>
    <property type="match status" value="1"/>
</dbReference>
<name>A0A172UV04_9MYCO</name>
<feature type="domain" description="Maltokinase N-terminal cap" evidence="15">
    <location>
        <begin position="8"/>
        <end position="83"/>
    </location>
</feature>
<dbReference type="UniPathway" id="UPA00164"/>
<dbReference type="AlphaFoldDB" id="A0A172UV04"/>
<dbReference type="InterPro" id="IPR040999">
    <property type="entry name" value="Mak_N_cap"/>
</dbReference>
<evidence type="ECO:0000256" key="8">
    <source>
        <dbReference type="ARBA" id="ARBA00022741"/>
    </source>
</evidence>
<keyword evidence="8" id="KW-0547">Nucleotide-binding</keyword>
<dbReference type="EMBL" id="CP015596">
    <property type="protein sequence ID" value="ANE82634.1"/>
    <property type="molecule type" value="Genomic_DNA"/>
</dbReference>
<evidence type="ECO:0000256" key="1">
    <source>
        <dbReference type="ARBA" id="ARBA00004964"/>
    </source>
</evidence>
<evidence type="ECO:0000256" key="14">
    <source>
        <dbReference type="ARBA" id="ARBA00049067"/>
    </source>
</evidence>
<evidence type="ECO:0000256" key="12">
    <source>
        <dbReference type="ARBA" id="ARBA00023277"/>
    </source>
</evidence>
<dbReference type="EC" id="2.7.1.175" evidence="4"/>
<evidence type="ECO:0000259" key="15">
    <source>
        <dbReference type="Pfam" id="PF18085"/>
    </source>
</evidence>
<keyword evidence="7" id="KW-0808">Transferase</keyword>
<dbReference type="Pfam" id="PF18085">
    <property type="entry name" value="Mak_N_cap"/>
    <property type="match status" value="1"/>
</dbReference>
<protein>
    <recommendedName>
        <fullName evidence="5">Maltokinase</fullName>
        <ecNumber evidence="4">2.7.1.175</ecNumber>
    </recommendedName>
    <alternativeName>
        <fullName evidence="13">Maltose-1-phosphate synthase</fullName>
    </alternativeName>
</protein>
<accession>A0A172UV04</accession>
<sequence length="413" mass="44921">MDLPFDRWLPAQRWYSGRGREIAEVRPVVVEALRSDLDLVLLEVAYIDGPTEDYQVLVRWDAGAPAALIGTDGTRAGFDALADPEAAGALLSFIEASTQIGPVRFLREPGADLGPGAPVRVLGGEQSNTSVVFGDRTIFKVFRRVTPGINPDIELTRALAGNPYVTALYGSYEIDWGAEQYMLGMASAFAPDSVDGWQLAITGAGDDFVEESRRLGEAVGSVHHALAETLGRRVGAFPAPTMTERLHAVAARVPELAGYVPAIERNYREVAEESSTEHRIHGDLHLGQVLHTPQGWLVIDFEGEPGQPLQERRRPDSPLRDVAGMLRSYDYAAHQRQLTTGGDADAQRRWAEDNGTAFCAGYAAAGDTDPRAAAAVLRAYELDKAVYEAGYEARYRPDWLPIPLNAVGRLLSA</sequence>
<gene>
    <name evidence="16" type="ORF">A7U43_04400</name>
</gene>
<dbReference type="GO" id="GO:0016301">
    <property type="term" value="F:kinase activity"/>
    <property type="evidence" value="ECO:0007669"/>
    <property type="project" value="UniProtKB-KW"/>
</dbReference>
<dbReference type="KEGG" id="madi:A7U43_04400"/>
<proteinExistence type="inferred from homology"/>
<comment type="pathway">
    <text evidence="1">Glycan biosynthesis; glycogen biosynthesis.</text>
</comment>
<dbReference type="InterPro" id="IPR011009">
    <property type="entry name" value="Kinase-like_dom_sf"/>
</dbReference>
<comment type="subunit">
    <text evidence="3">Monomer.</text>
</comment>
<evidence type="ECO:0000256" key="3">
    <source>
        <dbReference type="ARBA" id="ARBA00011245"/>
    </source>
</evidence>
<evidence type="ECO:0000256" key="2">
    <source>
        <dbReference type="ARBA" id="ARBA00006219"/>
    </source>
</evidence>
<keyword evidence="17" id="KW-1185">Reference proteome</keyword>
<comment type="catalytic activity">
    <reaction evidence="14">
        <text>D-maltose + ATP = alpha-maltose 1-phosphate + ADP + H(+)</text>
        <dbReference type="Rhea" id="RHEA:31915"/>
        <dbReference type="ChEBI" id="CHEBI:15378"/>
        <dbReference type="ChEBI" id="CHEBI:17306"/>
        <dbReference type="ChEBI" id="CHEBI:30616"/>
        <dbReference type="ChEBI" id="CHEBI:63576"/>
        <dbReference type="ChEBI" id="CHEBI:456216"/>
        <dbReference type="EC" id="2.7.1.175"/>
    </reaction>
</comment>
<keyword evidence="12" id="KW-0119">Carbohydrate metabolism</keyword>
<dbReference type="Proteomes" id="UP000077143">
    <property type="component" value="Chromosome"/>
</dbReference>
<evidence type="ECO:0000313" key="16">
    <source>
        <dbReference type="EMBL" id="ANE82634.1"/>
    </source>
</evidence>